<accession>A0ABV6CA22</accession>
<dbReference type="PANTHER" id="PTHR30535">
    <property type="entry name" value="VITAMIN B12-BINDING PROTEIN"/>
    <property type="match status" value="1"/>
</dbReference>
<dbReference type="Proteomes" id="UP001589758">
    <property type="component" value="Unassembled WGS sequence"/>
</dbReference>
<dbReference type="Pfam" id="PF01497">
    <property type="entry name" value="Peripla_BP_2"/>
    <property type="match status" value="1"/>
</dbReference>
<gene>
    <name evidence="2" type="ORF">ACFFIT_06950</name>
</gene>
<dbReference type="PROSITE" id="PS50983">
    <property type="entry name" value="FE_B12_PBP"/>
    <property type="match status" value="1"/>
</dbReference>
<organism evidence="2 3">
    <name type="scientific">Thorsellia kenyensis</name>
    <dbReference type="NCBI Taxonomy" id="1549888"/>
    <lineage>
        <taxon>Bacteria</taxon>
        <taxon>Pseudomonadati</taxon>
        <taxon>Pseudomonadota</taxon>
        <taxon>Gammaproteobacteria</taxon>
        <taxon>Enterobacterales</taxon>
        <taxon>Thorselliaceae</taxon>
        <taxon>Thorsellia</taxon>
    </lineage>
</organism>
<feature type="domain" description="Fe/B12 periplasmic-binding" evidence="1">
    <location>
        <begin position="42"/>
        <end position="293"/>
    </location>
</feature>
<proteinExistence type="predicted"/>
<reference evidence="2 3" key="1">
    <citation type="submission" date="2024-09" db="EMBL/GenBank/DDBJ databases">
        <authorList>
            <person name="Sun Q."/>
            <person name="Mori K."/>
        </authorList>
    </citation>
    <scope>NUCLEOTIDE SEQUENCE [LARGE SCALE GENOMIC DNA]</scope>
    <source>
        <strain evidence="2 3">CCM 8545</strain>
    </source>
</reference>
<dbReference type="InterPro" id="IPR050902">
    <property type="entry name" value="ABC_Transporter_SBP"/>
</dbReference>
<keyword evidence="3" id="KW-1185">Reference proteome</keyword>
<dbReference type="RefSeq" id="WP_385876929.1">
    <property type="nucleotide sequence ID" value="NZ_JBHLXE010000076.1"/>
</dbReference>
<evidence type="ECO:0000259" key="1">
    <source>
        <dbReference type="PROSITE" id="PS50983"/>
    </source>
</evidence>
<sequence length="293" mass="31784">MSLIKKIGKTDRKLNSFILKTKYCILAWTFFASLNVFAQNDKIVSVGGDITEIIYALGHGDKIVARDSTSLEPKQVLSLPDIGYMRLLNTEGILANNPSVVFTSIDAGPSSVFEQIEALGIPVHKIASEKSLEGTLSKITTIGELLSEEVETKKLLATYQSELDSIDSTPLDINVLFLLTFDGHAPSAAGQLTAPDSLFKAIGVKNAAGDIKKYQPITSESLAMMQPDVIVVSKEGLRQLTEEKIWQLPGIDKTPAYKNKQLLVVDDGSFLGFTLETPATVNALKKSLATLIK</sequence>
<name>A0ABV6CA22_9GAMM</name>
<comment type="caution">
    <text evidence="2">The sequence shown here is derived from an EMBL/GenBank/DDBJ whole genome shotgun (WGS) entry which is preliminary data.</text>
</comment>
<dbReference type="PANTHER" id="PTHR30535:SF4">
    <property type="entry name" value="HEMIN-BINDING PERIPLASMIC PROTEIN HMUT"/>
    <property type="match status" value="1"/>
</dbReference>
<evidence type="ECO:0000313" key="3">
    <source>
        <dbReference type="Proteomes" id="UP001589758"/>
    </source>
</evidence>
<dbReference type="SUPFAM" id="SSF53807">
    <property type="entry name" value="Helical backbone' metal receptor"/>
    <property type="match status" value="1"/>
</dbReference>
<evidence type="ECO:0000313" key="2">
    <source>
        <dbReference type="EMBL" id="MFC0179824.1"/>
    </source>
</evidence>
<dbReference type="EMBL" id="JBHLXE010000076">
    <property type="protein sequence ID" value="MFC0179824.1"/>
    <property type="molecule type" value="Genomic_DNA"/>
</dbReference>
<dbReference type="InterPro" id="IPR002491">
    <property type="entry name" value="ABC_transptr_periplasmic_BD"/>
</dbReference>
<protein>
    <submittedName>
        <fullName evidence="2">Hemin ABC transporter substrate-binding protein</fullName>
    </submittedName>
</protein>
<dbReference type="Gene3D" id="3.40.50.1980">
    <property type="entry name" value="Nitrogenase molybdenum iron protein domain"/>
    <property type="match status" value="2"/>
</dbReference>